<dbReference type="Proteomes" id="UP000215828">
    <property type="component" value="Unassembled WGS sequence"/>
</dbReference>
<name>A0A256LL85_9LACO</name>
<accession>A0A256LL85</accession>
<dbReference type="EMBL" id="NGNV01000002">
    <property type="protein sequence ID" value="OYR89082.1"/>
    <property type="molecule type" value="Genomic_DNA"/>
</dbReference>
<evidence type="ECO:0000313" key="5">
    <source>
        <dbReference type="Proteomes" id="UP000216316"/>
    </source>
</evidence>
<dbReference type="EMBL" id="NGNX01000003">
    <property type="protein sequence ID" value="OYR93272.1"/>
    <property type="molecule type" value="Genomic_DNA"/>
</dbReference>
<reference evidence="3 4" key="1">
    <citation type="submission" date="2017-04" db="EMBL/GenBank/DDBJ databases">
        <authorList>
            <person name="Afonso C.L."/>
            <person name="Miller P.J."/>
            <person name="Scott M.A."/>
            <person name="Spackman E."/>
            <person name="Goraichik I."/>
            <person name="Dimitrov K.M."/>
            <person name="Suarez D.L."/>
            <person name="Swayne D.E."/>
        </authorList>
    </citation>
    <scope>NUCLEOTIDE SEQUENCE [LARGE SCALE GENOMIC DNA]</scope>
    <source>
        <strain evidence="3 4">609q</strain>
    </source>
</reference>
<dbReference type="Proteomes" id="UP000216316">
    <property type="component" value="Unassembled WGS sequence"/>
</dbReference>
<evidence type="ECO:0000313" key="4">
    <source>
        <dbReference type="Proteomes" id="UP000215828"/>
    </source>
</evidence>
<feature type="region of interest" description="Disordered" evidence="1">
    <location>
        <begin position="1"/>
        <end position="71"/>
    </location>
</feature>
<keyword evidence="5" id="KW-1185">Reference proteome</keyword>
<feature type="compositionally biased region" description="Low complexity" evidence="1">
    <location>
        <begin position="42"/>
        <end position="70"/>
    </location>
</feature>
<evidence type="ECO:0000313" key="3">
    <source>
        <dbReference type="EMBL" id="OYR93272.1"/>
    </source>
</evidence>
<protein>
    <submittedName>
        <fullName evidence="3">Uncharacterized protein</fullName>
    </submittedName>
</protein>
<organism evidence="3 4">
    <name type="scientific">Lactobacillus taiwanensis</name>
    <dbReference type="NCBI Taxonomy" id="508451"/>
    <lineage>
        <taxon>Bacteria</taxon>
        <taxon>Bacillati</taxon>
        <taxon>Bacillota</taxon>
        <taxon>Bacilli</taxon>
        <taxon>Lactobacillales</taxon>
        <taxon>Lactobacillaceae</taxon>
        <taxon>Lactobacillus</taxon>
    </lineage>
</organism>
<reference evidence="4 5" key="3">
    <citation type="submission" date="2017-09" db="EMBL/GenBank/DDBJ databases">
        <title>Tripartite evolution among Lactobacillus johnsonii, Lactobacillus taiwanensis, Lactobacillus reuteri and their rodent host.</title>
        <authorList>
            <person name="Wang T."/>
            <person name="Knowles S."/>
            <person name="Cheng C."/>
        </authorList>
    </citation>
    <scope>NUCLEOTIDE SEQUENCE [LARGE SCALE GENOMIC DNA]</scope>
    <source>
        <strain evidence="3 4">609q</strain>
        <strain evidence="2 5">609u</strain>
    </source>
</reference>
<dbReference type="AlphaFoldDB" id="A0A256LL85"/>
<evidence type="ECO:0000313" key="2">
    <source>
        <dbReference type="EMBL" id="OYR89082.1"/>
    </source>
</evidence>
<proteinExistence type="predicted"/>
<reference evidence="2" key="2">
    <citation type="submission" date="2017-05" db="EMBL/GenBank/DDBJ databases">
        <authorList>
            <person name="Lin X.B."/>
            <person name="Stothard P."/>
            <person name="Tasseva G."/>
            <person name="Walter J."/>
        </authorList>
    </citation>
    <scope>NUCLEOTIDE SEQUENCE</scope>
    <source>
        <strain evidence="2">609u</strain>
    </source>
</reference>
<gene>
    <name evidence="2" type="ORF">CBF53_00565</name>
    <name evidence="3" type="ORF">CBF70_01150</name>
</gene>
<comment type="caution">
    <text evidence="3">The sequence shown here is derived from an EMBL/GenBank/DDBJ whole genome shotgun (WGS) entry which is preliminary data.</text>
</comment>
<sequence>MAKNSDPIVVITPISDDNGKYSPEFTVYPKSEAIPPTPTKPNTPQTPTTNTPGSKQPEQTQPQPQQEQPQHVVTEAKMYQTGHVTGFWNNVVSLVKNLFN</sequence>
<evidence type="ECO:0000256" key="1">
    <source>
        <dbReference type="SAM" id="MobiDB-lite"/>
    </source>
</evidence>